<proteinExistence type="predicted"/>
<dbReference type="Proteomes" id="UP000192501">
    <property type="component" value="Unassembled WGS sequence"/>
</dbReference>
<gene>
    <name evidence="1" type="ORF">A0H76_641</name>
</gene>
<dbReference type="EMBL" id="LTAI01001271">
    <property type="protein sequence ID" value="ORD95745.1"/>
    <property type="molecule type" value="Genomic_DNA"/>
</dbReference>
<name>A0A1X0Q7M8_9MICR</name>
<evidence type="ECO:0000313" key="1">
    <source>
        <dbReference type="EMBL" id="ORD95745.1"/>
    </source>
</evidence>
<organism evidence="1 2">
    <name type="scientific">Hepatospora eriocheir</name>
    <dbReference type="NCBI Taxonomy" id="1081669"/>
    <lineage>
        <taxon>Eukaryota</taxon>
        <taxon>Fungi</taxon>
        <taxon>Fungi incertae sedis</taxon>
        <taxon>Microsporidia</taxon>
        <taxon>Hepatosporidae</taxon>
        <taxon>Hepatospora</taxon>
    </lineage>
</organism>
<protein>
    <submittedName>
        <fullName evidence="1">Uncharacterized protein</fullName>
    </submittedName>
</protein>
<reference evidence="1 2" key="1">
    <citation type="journal article" date="2017" name="Environ. Microbiol.">
        <title>Decay of the glycolytic pathway and adaptation to intranuclear parasitism within Enterocytozoonidae microsporidia.</title>
        <authorList>
            <person name="Wiredu Boakye D."/>
            <person name="Jaroenlak P."/>
            <person name="Prachumwat A."/>
            <person name="Williams T.A."/>
            <person name="Bateman K.S."/>
            <person name="Itsathitphaisarn O."/>
            <person name="Sritunyalucksana K."/>
            <person name="Paszkiewicz K.H."/>
            <person name="Moore K.A."/>
            <person name="Stentiford G.D."/>
            <person name="Williams B.A."/>
        </authorList>
    </citation>
    <scope>NUCLEOTIDE SEQUENCE [LARGE SCALE GENOMIC DNA]</scope>
    <source>
        <strain evidence="2">canceri</strain>
    </source>
</reference>
<dbReference type="AlphaFoldDB" id="A0A1X0Q7M8"/>
<accession>A0A1X0Q7M8</accession>
<dbReference type="VEuPathDB" id="MicrosporidiaDB:HERIO_823"/>
<sequence length="79" mass="9573">MKKHASKLLEKTLKDLEKFVHEQKSIRDKNNFKKKQLQFLKGNVNKAKIPFKRILLKIDRKKKRRADNIEKKHNMGIYK</sequence>
<dbReference type="VEuPathDB" id="MicrosporidiaDB:A0H76_641"/>
<comment type="caution">
    <text evidence="1">The sequence shown here is derived from an EMBL/GenBank/DDBJ whole genome shotgun (WGS) entry which is preliminary data.</text>
</comment>
<evidence type="ECO:0000313" key="2">
    <source>
        <dbReference type="Proteomes" id="UP000192501"/>
    </source>
</evidence>